<keyword evidence="7 14" id="KW-0812">Transmembrane</keyword>
<evidence type="ECO:0000256" key="14">
    <source>
        <dbReference type="SAM" id="Phobius"/>
    </source>
</evidence>
<evidence type="ECO:0000256" key="8">
    <source>
        <dbReference type="ARBA" id="ARBA00022741"/>
    </source>
</evidence>
<dbReference type="OrthoDB" id="9786919at2"/>
<keyword evidence="11 14" id="KW-1133">Transmembrane helix</keyword>
<dbReference type="InterPro" id="IPR050398">
    <property type="entry name" value="HssS/ArlS-like"/>
</dbReference>
<dbReference type="AlphaFoldDB" id="A0A1H8K129"/>
<evidence type="ECO:0000256" key="1">
    <source>
        <dbReference type="ARBA" id="ARBA00000085"/>
    </source>
</evidence>
<evidence type="ECO:0000256" key="3">
    <source>
        <dbReference type="ARBA" id="ARBA00012438"/>
    </source>
</evidence>
<dbReference type="Pfam" id="PF02518">
    <property type="entry name" value="HATPase_c"/>
    <property type="match status" value="1"/>
</dbReference>
<comment type="subcellular location">
    <subcellularLocation>
        <location evidence="2">Cell membrane</location>
        <topology evidence="2">Multi-pass membrane protein</topology>
    </subcellularLocation>
</comment>
<dbReference type="InterPro" id="IPR036097">
    <property type="entry name" value="HisK_dim/P_sf"/>
</dbReference>
<evidence type="ECO:0000256" key="6">
    <source>
        <dbReference type="ARBA" id="ARBA00022679"/>
    </source>
</evidence>
<dbReference type="PROSITE" id="PS50109">
    <property type="entry name" value="HIS_KIN"/>
    <property type="match status" value="1"/>
</dbReference>
<evidence type="ECO:0000313" key="18">
    <source>
        <dbReference type="Proteomes" id="UP000199512"/>
    </source>
</evidence>
<evidence type="ECO:0000256" key="7">
    <source>
        <dbReference type="ARBA" id="ARBA00022692"/>
    </source>
</evidence>
<keyword evidence="10" id="KW-0067">ATP-binding</keyword>
<comment type="catalytic activity">
    <reaction evidence="1">
        <text>ATP + protein L-histidine = ADP + protein N-phospho-L-histidine.</text>
        <dbReference type="EC" id="2.7.13.3"/>
    </reaction>
</comment>
<dbReference type="GO" id="GO:0000155">
    <property type="term" value="F:phosphorelay sensor kinase activity"/>
    <property type="evidence" value="ECO:0007669"/>
    <property type="project" value="InterPro"/>
</dbReference>
<keyword evidence="4" id="KW-1003">Cell membrane</keyword>
<dbReference type="CDD" id="cd00075">
    <property type="entry name" value="HATPase"/>
    <property type="match status" value="1"/>
</dbReference>
<dbReference type="SMART" id="SM00387">
    <property type="entry name" value="HATPase_c"/>
    <property type="match status" value="1"/>
</dbReference>
<keyword evidence="9 17" id="KW-0418">Kinase</keyword>
<dbReference type="PANTHER" id="PTHR45528:SF1">
    <property type="entry name" value="SENSOR HISTIDINE KINASE CPXA"/>
    <property type="match status" value="1"/>
</dbReference>
<dbReference type="FunFam" id="1.10.287.130:FF:000001">
    <property type="entry name" value="Two-component sensor histidine kinase"/>
    <property type="match status" value="1"/>
</dbReference>
<keyword evidence="13 14" id="KW-0472">Membrane</keyword>
<dbReference type="PROSITE" id="PS50885">
    <property type="entry name" value="HAMP"/>
    <property type="match status" value="1"/>
</dbReference>
<evidence type="ECO:0000259" key="15">
    <source>
        <dbReference type="PROSITE" id="PS50109"/>
    </source>
</evidence>
<sequence>MNRLKKFRIRELPITVSITMWYSFFIVALLAIMISVSFYATDHLIENISEKELVKSVIKVSSGEDDFKAFDDGIFFIKYRGKREIEGSVPSAFDSNLSFSNSLVKEYENNKDNKKYIYYDRYVDYEKGRVWIRGVAPITSMYNIFRYFPYLIVLFSILVVLIVIIGGYKIVKKAFKPVRTITQTAEEIGRSKDFSKRIDLKNRKDEVHNLARVFNEMLNSLEGTYLREKQFSSDVSHELRTPVSVILAESQYAQLCEDDKDEMMDSLKVINRQAERMKLLINQIMEISHIDSIEKIKNEDINISKDIELMLEDYRNYLEINKINIITEIEEDIHISGDAILFRRMISNILSNAIKFTKDTIKVSVKSISEYCLIEIEDNGLGISKESLDKIWDRFYQEDKSRNKENNEGLGLGLSFVKEISKLHKADLFVESEVGKYSRFIVKIKKI</sequence>
<dbReference type="SUPFAM" id="SSF47384">
    <property type="entry name" value="Homodimeric domain of signal transducing histidine kinase"/>
    <property type="match status" value="1"/>
</dbReference>
<evidence type="ECO:0000256" key="4">
    <source>
        <dbReference type="ARBA" id="ARBA00022475"/>
    </source>
</evidence>
<feature type="domain" description="Histidine kinase" evidence="15">
    <location>
        <begin position="234"/>
        <end position="447"/>
    </location>
</feature>
<reference evidence="17 18" key="1">
    <citation type="submission" date="2016-10" db="EMBL/GenBank/DDBJ databases">
        <authorList>
            <person name="de Groot N.N."/>
        </authorList>
    </citation>
    <scope>NUCLEOTIDE SEQUENCE [LARGE SCALE GENOMIC DNA]</scope>
    <source>
        <strain evidence="17 18">Calf135</strain>
    </source>
</reference>
<keyword evidence="12" id="KW-0902">Two-component regulatory system</keyword>
<dbReference type="Pfam" id="PF00672">
    <property type="entry name" value="HAMP"/>
    <property type="match status" value="1"/>
</dbReference>
<keyword evidence="5" id="KW-0597">Phosphoprotein</keyword>
<dbReference type="CDD" id="cd06225">
    <property type="entry name" value="HAMP"/>
    <property type="match status" value="1"/>
</dbReference>
<dbReference type="Proteomes" id="UP000199512">
    <property type="component" value="Unassembled WGS sequence"/>
</dbReference>
<evidence type="ECO:0000256" key="13">
    <source>
        <dbReference type="ARBA" id="ARBA00023136"/>
    </source>
</evidence>
<keyword evidence="8" id="KW-0547">Nucleotide-binding</keyword>
<feature type="transmembrane region" description="Helical" evidence="14">
    <location>
        <begin position="147"/>
        <end position="171"/>
    </location>
</feature>
<dbReference type="STRING" id="215200.SAMN05216454_12012"/>
<dbReference type="Gene3D" id="6.10.340.10">
    <property type="match status" value="1"/>
</dbReference>
<accession>A0A1H8K129</accession>
<gene>
    <name evidence="17" type="ORF">SAMN05216454_12012</name>
</gene>
<dbReference type="EMBL" id="FODF01000020">
    <property type="protein sequence ID" value="SEN86501.1"/>
    <property type="molecule type" value="Genomic_DNA"/>
</dbReference>
<dbReference type="InterPro" id="IPR003660">
    <property type="entry name" value="HAMP_dom"/>
</dbReference>
<feature type="domain" description="HAMP" evidence="16">
    <location>
        <begin position="172"/>
        <end position="226"/>
    </location>
</feature>
<dbReference type="SMART" id="SM00388">
    <property type="entry name" value="HisKA"/>
    <property type="match status" value="1"/>
</dbReference>
<keyword evidence="6" id="KW-0808">Transferase</keyword>
<evidence type="ECO:0000256" key="11">
    <source>
        <dbReference type="ARBA" id="ARBA00022989"/>
    </source>
</evidence>
<dbReference type="EC" id="2.7.13.3" evidence="3"/>
<dbReference type="SMART" id="SM00304">
    <property type="entry name" value="HAMP"/>
    <property type="match status" value="1"/>
</dbReference>
<dbReference type="InterPro" id="IPR003661">
    <property type="entry name" value="HisK_dim/P_dom"/>
</dbReference>
<evidence type="ECO:0000256" key="9">
    <source>
        <dbReference type="ARBA" id="ARBA00022777"/>
    </source>
</evidence>
<dbReference type="FunFam" id="3.30.565.10:FF:000006">
    <property type="entry name" value="Sensor histidine kinase WalK"/>
    <property type="match status" value="1"/>
</dbReference>
<dbReference type="SUPFAM" id="SSF158472">
    <property type="entry name" value="HAMP domain-like"/>
    <property type="match status" value="1"/>
</dbReference>
<dbReference type="PANTHER" id="PTHR45528">
    <property type="entry name" value="SENSOR HISTIDINE KINASE CPXA"/>
    <property type="match status" value="1"/>
</dbReference>
<protein>
    <recommendedName>
        <fullName evidence="3">histidine kinase</fullName>
        <ecNumber evidence="3">2.7.13.3</ecNumber>
    </recommendedName>
</protein>
<dbReference type="GO" id="GO:0005524">
    <property type="term" value="F:ATP binding"/>
    <property type="evidence" value="ECO:0007669"/>
    <property type="project" value="UniProtKB-KW"/>
</dbReference>
<dbReference type="PRINTS" id="PR00344">
    <property type="entry name" value="BCTRLSENSOR"/>
</dbReference>
<dbReference type="SUPFAM" id="SSF55874">
    <property type="entry name" value="ATPase domain of HSP90 chaperone/DNA topoisomerase II/histidine kinase"/>
    <property type="match status" value="1"/>
</dbReference>
<evidence type="ECO:0000256" key="10">
    <source>
        <dbReference type="ARBA" id="ARBA00022840"/>
    </source>
</evidence>
<feature type="transmembrane region" description="Helical" evidence="14">
    <location>
        <begin position="21"/>
        <end position="40"/>
    </location>
</feature>
<evidence type="ECO:0000313" key="17">
    <source>
        <dbReference type="EMBL" id="SEN86501.1"/>
    </source>
</evidence>
<dbReference type="CDD" id="cd00082">
    <property type="entry name" value="HisKA"/>
    <property type="match status" value="1"/>
</dbReference>
<dbReference type="InterPro" id="IPR004358">
    <property type="entry name" value="Sig_transdc_His_kin-like_C"/>
</dbReference>
<keyword evidence="18" id="KW-1185">Reference proteome</keyword>
<dbReference type="GO" id="GO:0005886">
    <property type="term" value="C:plasma membrane"/>
    <property type="evidence" value="ECO:0007669"/>
    <property type="project" value="UniProtKB-SubCell"/>
</dbReference>
<evidence type="ECO:0000256" key="12">
    <source>
        <dbReference type="ARBA" id="ARBA00023012"/>
    </source>
</evidence>
<organism evidence="17 18">
    <name type="scientific">Peptostreptococcus russellii</name>
    <dbReference type="NCBI Taxonomy" id="215200"/>
    <lineage>
        <taxon>Bacteria</taxon>
        <taxon>Bacillati</taxon>
        <taxon>Bacillota</taxon>
        <taxon>Clostridia</taxon>
        <taxon>Peptostreptococcales</taxon>
        <taxon>Peptostreptococcaceae</taxon>
        <taxon>Peptostreptococcus</taxon>
    </lineage>
</organism>
<dbReference type="InterPro" id="IPR003594">
    <property type="entry name" value="HATPase_dom"/>
</dbReference>
<dbReference type="InterPro" id="IPR005467">
    <property type="entry name" value="His_kinase_dom"/>
</dbReference>
<evidence type="ECO:0000256" key="5">
    <source>
        <dbReference type="ARBA" id="ARBA00022553"/>
    </source>
</evidence>
<name>A0A1H8K129_9FIRM</name>
<dbReference type="Gene3D" id="3.30.565.10">
    <property type="entry name" value="Histidine kinase-like ATPase, C-terminal domain"/>
    <property type="match status" value="1"/>
</dbReference>
<evidence type="ECO:0000256" key="2">
    <source>
        <dbReference type="ARBA" id="ARBA00004651"/>
    </source>
</evidence>
<proteinExistence type="predicted"/>
<dbReference type="Gene3D" id="1.10.287.130">
    <property type="match status" value="1"/>
</dbReference>
<dbReference type="RefSeq" id="WP_091976040.1">
    <property type="nucleotide sequence ID" value="NZ_FODF01000020.1"/>
</dbReference>
<dbReference type="InterPro" id="IPR036890">
    <property type="entry name" value="HATPase_C_sf"/>
</dbReference>
<evidence type="ECO:0000259" key="16">
    <source>
        <dbReference type="PROSITE" id="PS50885"/>
    </source>
</evidence>
<dbReference type="Pfam" id="PF00512">
    <property type="entry name" value="HisKA"/>
    <property type="match status" value="1"/>
</dbReference>